<accession>A0A820TN33</accession>
<dbReference type="Proteomes" id="UP000663851">
    <property type="component" value="Unassembled WGS sequence"/>
</dbReference>
<gene>
    <name evidence="1" type="ORF">HFQ381_LOCUS25650</name>
</gene>
<proteinExistence type="predicted"/>
<comment type="caution">
    <text evidence="1">The sequence shown here is derived from an EMBL/GenBank/DDBJ whole genome shotgun (WGS) entry which is preliminary data.</text>
</comment>
<reference evidence="1" key="1">
    <citation type="submission" date="2021-02" db="EMBL/GenBank/DDBJ databases">
        <authorList>
            <person name="Nowell W R."/>
        </authorList>
    </citation>
    <scope>NUCLEOTIDE SEQUENCE</scope>
</reference>
<feature type="non-terminal residue" evidence="1">
    <location>
        <position position="31"/>
    </location>
</feature>
<protein>
    <submittedName>
        <fullName evidence="1">Uncharacterized protein</fullName>
    </submittedName>
</protein>
<name>A0A820TN33_9BILA</name>
<evidence type="ECO:0000313" key="1">
    <source>
        <dbReference type="EMBL" id="CAF4473755.1"/>
    </source>
</evidence>
<evidence type="ECO:0000313" key="2">
    <source>
        <dbReference type="Proteomes" id="UP000663851"/>
    </source>
</evidence>
<dbReference type="EMBL" id="CAJOBO010002916">
    <property type="protein sequence ID" value="CAF4473755.1"/>
    <property type="molecule type" value="Genomic_DNA"/>
</dbReference>
<sequence>MASPCTEFRVVNEDNLAEWKEQHDNHPQNQY</sequence>
<organism evidence="1 2">
    <name type="scientific">Rotaria socialis</name>
    <dbReference type="NCBI Taxonomy" id="392032"/>
    <lineage>
        <taxon>Eukaryota</taxon>
        <taxon>Metazoa</taxon>
        <taxon>Spiralia</taxon>
        <taxon>Gnathifera</taxon>
        <taxon>Rotifera</taxon>
        <taxon>Eurotatoria</taxon>
        <taxon>Bdelloidea</taxon>
        <taxon>Philodinida</taxon>
        <taxon>Philodinidae</taxon>
        <taxon>Rotaria</taxon>
    </lineage>
</organism>
<dbReference type="AlphaFoldDB" id="A0A820TN33"/>